<dbReference type="STRING" id="1365950.SAMN05428963_103109"/>
<feature type="transmembrane region" description="Helical" evidence="5">
    <location>
        <begin position="179"/>
        <end position="198"/>
    </location>
</feature>
<dbReference type="PROSITE" id="PS50850">
    <property type="entry name" value="MFS"/>
    <property type="match status" value="1"/>
</dbReference>
<dbReference type="PANTHER" id="PTHR42718">
    <property type="entry name" value="MAJOR FACILITATOR SUPERFAMILY MULTIDRUG TRANSPORTER MFSC"/>
    <property type="match status" value="1"/>
</dbReference>
<feature type="transmembrane region" description="Helical" evidence="5">
    <location>
        <begin position="318"/>
        <end position="335"/>
    </location>
</feature>
<evidence type="ECO:0000256" key="5">
    <source>
        <dbReference type="SAM" id="Phobius"/>
    </source>
</evidence>
<feature type="transmembrane region" description="Helical" evidence="5">
    <location>
        <begin position="119"/>
        <end position="136"/>
    </location>
</feature>
<keyword evidence="4 5" id="KW-0472">Membrane</keyword>
<evidence type="ECO:0000256" key="2">
    <source>
        <dbReference type="ARBA" id="ARBA00022692"/>
    </source>
</evidence>
<gene>
    <name evidence="7" type="ORF">SAMN05428963_103109</name>
</gene>
<dbReference type="InterPro" id="IPR020846">
    <property type="entry name" value="MFS_dom"/>
</dbReference>
<dbReference type="GO" id="GO:0016020">
    <property type="term" value="C:membrane"/>
    <property type="evidence" value="ECO:0007669"/>
    <property type="project" value="UniProtKB-SubCell"/>
</dbReference>
<dbReference type="InterPro" id="IPR036259">
    <property type="entry name" value="MFS_trans_sf"/>
</dbReference>
<comment type="subcellular location">
    <subcellularLocation>
        <location evidence="1">Membrane</location>
        <topology evidence="1">Multi-pass membrane protein</topology>
    </subcellularLocation>
</comment>
<dbReference type="EMBL" id="FUXL01000003">
    <property type="protein sequence ID" value="SJZ80775.1"/>
    <property type="molecule type" value="Genomic_DNA"/>
</dbReference>
<feature type="transmembrane region" description="Helical" evidence="5">
    <location>
        <begin position="143"/>
        <end position="167"/>
    </location>
</feature>
<evidence type="ECO:0000256" key="4">
    <source>
        <dbReference type="ARBA" id="ARBA00023136"/>
    </source>
</evidence>
<accession>A0A1T4NNU1</accession>
<feature type="transmembrane region" description="Helical" evidence="5">
    <location>
        <begin position="210"/>
        <end position="230"/>
    </location>
</feature>
<name>A0A1T4NNU1_9HYPH</name>
<dbReference type="Gene3D" id="1.20.1720.10">
    <property type="entry name" value="Multidrug resistance protein D"/>
    <property type="match status" value="1"/>
</dbReference>
<feature type="transmembrane region" description="Helical" evidence="5">
    <location>
        <begin position="445"/>
        <end position="469"/>
    </location>
</feature>
<dbReference type="Gene3D" id="1.20.1250.20">
    <property type="entry name" value="MFS general substrate transporter like domains"/>
    <property type="match status" value="1"/>
</dbReference>
<feature type="domain" description="Major facilitator superfamily (MFS) profile" evidence="6">
    <location>
        <begin position="20"/>
        <end position="473"/>
    </location>
</feature>
<evidence type="ECO:0000259" key="6">
    <source>
        <dbReference type="PROSITE" id="PS50850"/>
    </source>
</evidence>
<protein>
    <submittedName>
        <fullName evidence="7">Drug resistance transporter, EmrB/QacA subfamily</fullName>
    </submittedName>
</protein>
<sequence>MQDTPPPIDQTEPDPRRWITLTVLLIAGFMNLTDVTIVNVAIPSLKRELGASSAEIEWVVAIYIMAFALGLLPFGRLGDVIGRKRMFLSGVFGFTLFSALCGLAPNIEILVVSRAFQGLSASMMMPQVMALAQVIFPPHERNFAFSFFGVANSTASVAGPLVGGSLIGMNIFDLSWRPIFLINVPVGIFAILAGAILLKPAPRGQRRAPVDIVGILLGAATIFAIVFPLVEGREVGWPLWSFASMAVSPLLAALFLAWEHRRAARGETQLVPVDLLGNRQFRVALAMVCVLFAGPSSFMFLIAIFLQMGFGFTPFHSGLTTIPFPAGVLVASLIAGQFGQRYVKTRLIIGPLIIASAMAALFVIVSGLGSELSSLTLALPLFVGGFGMGSTTAPFFPTAMSVAQGRDAGSAAGTIQTFQQMGLAFGIALNGQIFFGTLGSGTSPAAYSAAMEASLAYVAVAMLFLALLASRLQLAPPAQAAGPAEGAAHSLGE</sequence>
<feature type="transmembrane region" description="Helical" evidence="5">
    <location>
        <begin position="377"/>
        <end position="400"/>
    </location>
</feature>
<feature type="transmembrane region" description="Helical" evidence="5">
    <location>
        <begin position="56"/>
        <end position="74"/>
    </location>
</feature>
<evidence type="ECO:0000256" key="1">
    <source>
        <dbReference type="ARBA" id="ARBA00004141"/>
    </source>
</evidence>
<dbReference type="Pfam" id="PF07690">
    <property type="entry name" value="MFS_1"/>
    <property type="match status" value="1"/>
</dbReference>
<reference evidence="7 8" key="1">
    <citation type="submission" date="2017-02" db="EMBL/GenBank/DDBJ databases">
        <authorList>
            <person name="Peterson S.W."/>
        </authorList>
    </citation>
    <scope>NUCLEOTIDE SEQUENCE [LARGE SCALE GENOMIC DNA]</scope>
    <source>
        <strain evidence="7 8">USBA 369</strain>
    </source>
</reference>
<feature type="transmembrane region" description="Helical" evidence="5">
    <location>
        <begin position="21"/>
        <end position="44"/>
    </location>
</feature>
<feature type="transmembrane region" description="Helical" evidence="5">
    <location>
        <begin position="86"/>
        <end position="107"/>
    </location>
</feature>
<proteinExistence type="predicted"/>
<feature type="transmembrane region" description="Helical" evidence="5">
    <location>
        <begin position="236"/>
        <end position="258"/>
    </location>
</feature>
<feature type="transmembrane region" description="Helical" evidence="5">
    <location>
        <begin position="283"/>
        <end position="306"/>
    </location>
</feature>
<feature type="transmembrane region" description="Helical" evidence="5">
    <location>
        <begin position="421"/>
        <end position="439"/>
    </location>
</feature>
<keyword evidence="8" id="KW-1185">Reference proteome</keyword>
<dbReference type="InterPro" id="IPR011701">
    <property type="entry name" value="MFS"/>
</dbReference>
<evidence type="ECO:0000313" key="8">
    <source>
        <dbReference type="Proteomes" id="UP000190135"/>
    </source>
</evidence>
<evidence type="ECO:0000313" key="7">
    <source>
        <dbReference type="EMBL" id="SJZ80775.1"/>
    </source>
</evidence>
<feature type="transmembrane region" description="Helical" evidence="5">
    <location>
        <begin position="347"/>
        <end position="365"/>
    </location>
</feature>
<dbReference type="PANTHER" id="PTHR42718:SF39">
    <property type="entry name" value="ACTINORHODIN TRANSPORTER-RELATED"/>
    <property type="match status" value="1"/>
</dbReference>
<keyword evidence="2 5" id="KW-0812">Transmembrane</keyword>
<dbReference type="GO" id="GO:0022857">
    <property type="term" value="F:transmembrane transporter activity"/>
    <property type="evidence" value="ECO:0007669"/>
    <property type="project" value="InterPro"/>
</dbReference>
<dbReference type="CDD" id="cd17321">
    <property type="entry name" value="MFS_MMR_MDR_like"/>
    <property type="match status" value="1"/>
</dbReference>
<evidence type="ECO:0000256" key="3">
    <source>
        <dbReference type="ARBA" id="ARBA00022989"/>
    </source>
</evidence>
<organism evidence="7 8">
    <name type="scientific">Consotaella salsifontis</name>
    <dbReference type="NCBI Taxonomy" id="1365950"/>
    <lineage>
        <taxon>Bacteria</taxon>
        <taxon>Pseudomonadati</taxon>
        <taxon>Pseudomonadota</taxon>
        <taxon>Alphaproteobacteria</taxon>
        <taxon>Hyphomicrobiales</taxon>
        <taxon>Aurantimonadaceae</taxon>
        <taxon>Consotaella</taxon>
    </lineage>
</organism>
<dbReference type="AlphaFoldDB" id="A0A1T4NNU1"/>
<keyword evidence="3 5" id="KW-1133">Transmembrane helix</keyword>
<dbReference type="RefSeq" id="WP_245318837.1">
    <property type="nucleotide sequence ID" value="NZ_FUXL01000003.1"/>
</dbReference>
<dbReference type="SUPFAM" id="SSF103473">
    <property type="entry name" value="MFS general substrate transporter"/>
    <property type="match status" value="1"/>
</dbReference>
<dbReference type="Proteomes" id="UP000190135">
    <property type="component" value="Unassembled WGS sequence"/>
</dbReference>